<evidence type="ECO:0000256" key="1">
    <source>
        <dbReference type="SAM" id="Phobius"/>
    </source>
</evidence>
<reference evidence="2 3" key="1">
    <citation type="submission" date="2023-09" db="EMBL/GenBank/DDBJ databases">
        <title>Genomes of two closely related lineages of the louse Polyplax serrata with different host specificities.</title>
        <authorList>
            <person name="Martinu J."/>
            <person name="Tarabai H."/>
            <person name="Stefka J."/>
            <person name="Hypsa V."/>
        </authorList>
    </citation>
    <scope>NUCLEOTIDE SEQUENCE [LARGE SCALE GENOMIC DNA]</scope>
    <source>
        <strain evidence="2">98ZLc_SE</strain>
    </source>
</reference>
<evidence type="ECO:0000313" key="2">
    <source>
        <dbReference type="EMBL" id="KAK6620258.1"/>
    </source>
</evidence>
<comment type="caution">
    <text evidence="2">The sequence shown here is derived from an EMBL/GenBank/DDBJ whole genome shotgun (WGS) entry which is preliminary data.</text>
</comment>
<dbReference type="EMBL" id="JAWJWF010000048">
    <property type="protein sequence ID" value="KAK6620258.1"/>
    <property type="molecule type" value="Genomic_DNA"/>
</dbReference>
<keyword evidence="1" id="KW-0472">Membrane</keyword>
<proteinExistence type="predicted"/>
<name>A0ABR1AIS0_POLSC</name>
<keyword evidence="1" id="KW-0812">Transmembrane</keyword>
<dbReference type="InterPro" id="IPR029044">
    <property type="entry name" value="Nucleotide-diphossugar_trans"/>
</dbReference>
<organism evidence="2 3">
    <name type="scientific">Polyplax serrata</name>
    <name type="common">Common mouse louse</name>
    <dbReference type="NCBI Taxonomy" id="468196"/>
    <lineage>
        <taxon>Eukaryota</taxon>
        <taxon>Metazoa</taxon>
        <taxon>Ecdysozoa</taxon>
        <taxon>Arthropoda</taxon>
        <taxon>Hexapoda</taxon>
        <taxon>Insecta</taxon>
        <taxon>Pterygota</taxon>
        <taxon>Neoptera</taxon>
        <taxon>Paraneoptera</taxon>
        <taxon>Psocodea</taxon>
        <taxon>Troctomorpha</taxon>
        <taxon>Phthiraptera</taxon>
        <taxon>Anoplura</taxon>
        <taxon>Polyplacidae</taxon>
        <taxon>Polyplax</taxon>
    </lineage>
</organism>
<dbReference type="Proteomes" id="UP001359485">
    <property type="component" value="Unassembled WGS sequence"/>
</dbReference>
<sequence length="237" mass="26885">MGILRRRSNLVKFVIKGLVLVGAIWLTILFLLYTEQRANLIDTREVLIDSPINGALLKDAGIEAINNFFTVQVPSEKRTRDNRLKSKIENSAVEHGVGVLAPPRDLAEEEMVAKGEYGEMGRPVHLPANLTGRIKKLVDEGWSKNAFNQYVSDLISVHRKLPDPRDPWHEIAILPVRHLFPVQLPLNTRVICVRLCAGETLSVFLDDFHHWKRSRFAPVVTVRKATRWSSLTRAINC</sequence>
<protein>
    <submittedName>
        <fullName evidence="2">Uncharacterized protein</fullName>
    </submittedName>
</protein>
<dbReference type="Gene3D" id="3.90.550.10">
    <property type="entry name" value="Spore Coat Polysaccharide Biosynthesis Protein SpsA, Chain A"/>
    <property type="match status" value="1"/>
</dbReference>
<accession>A0ABR1AIS0</accession>
<evidence type="ECO:0000313" key="3">
    <source>
        <dbReference type="Proteomes" id="UP001359485"/>
    </source>
</evidence>
<gene>
    <name evidence="2" type="ORF">RUM44_006659</name>
</gene>
<feature type="transmembrane region" description="Helical" evidence="1">
    <location>
        <begin position="13"/>
        <end position="33"/>
    </location>
</feature>
<keyword evidence="1" id="KW-1133">Transmembrane helix</keyword>
<keyword evidence="3" id="KW-1185">Reference proteome</keyword>